<keyword evidence="3" id="KW-1185">Reference proteome</keyword>
<evidence type="ECO:0000256" key="1">
    <source>
        <dbReference type="SAM" id="MobiDB-lite"/>
    </source>
</evidence>
<reference evidence="2" key="1">
    <citation type="journal article" date="2020" name="Stud. Mycol.">
        <title>101 Dothideomycetes genomes: a test case for predicting lifestyles and emergence of pathogens.</title>
        <authorList>
            <person name="Haridas S."/>
            <person name="Albert R."/>
            <person name="Binder M."/>
            <person name="Bloem J."/>
            <person name="Labutti K."/>
            <person name="Salamov A."/>
            <person name="Andreopoulos B."/>
            <person name="Baker S."/>
            <person name="Barry K."/>
            <person name="Bills G."/>
            <person name="Bluhm B."/>
            <person name="Cannon C."/>
            <person name="Castanera R."/>
            <person name="Culley D."/>
            <person name="Daum C."/>
            <person name="Ezra D."/>
            <person name="Gonzalez J."/>
            <person name="Henrissat B."/>
            <person name="Kuo A."/>
            <person name="Liang C."/>
            <person name="Lipzen A."/>
            <person name="Lutzoni F."/>
            <person name="Magnuson J."/>
            <person name="Mondo S."/>
            <person name="Nolan M."/>
            <person name="Ohm R."/>
            <person name="Pangilinan J."/>
            <person name="Park H.-J."/>
            <person name="Ramirez L."/>
            <person name="Alfaro M."/>
            <person name="Sun H."/>
            <person name="Tritt A."/>
            <person name="Yoshinaga Y."/>
            <person name="Zwiers L.-H."/>
            <person name="Turgeon B."/>
            <person name="Goodwin S."/>
            <person name="Spatafora J."/>
            <person name="Crous P."/>
            <person name="Grigoriev I."/>
        </authorList>
    </citation>
    <scope>NUCLEOTIDE SEQUENCE</scope>
    <source>
        <strain evidence="2">CBS 119925</strain>
    </source>
</reference>
<accession>A0A6A6VDU3</accession>
<feature type="region of interest" description="Disordered" evidence="1">
    <location>
        <begin position="24"/>
        <end position="44"/>
    </location>
</feature>
<protein>
    <submittedName>
        <fullName evidence="2">Uncharacterized protein</fullName>
    </submittedName>
</protein>
<proteinExistence type="predicted"/>
<organism evidence="2 3">
    <name type="scientific">Sporormia fimetaria CBS 119925</name>
    <dbReference type="NCBI Taxonomy" id="1340428"/>
    <lineage>
        <taxon>Eukaryota</taxon>
        <taxon>Fungi</taxon>
        <taxon>Dikarya</taxon>
        <taxon>Ascomycota</taxon>
        <taxon>Pezizomycotina</taxon>
        <taxon>Dothideomycetes</taxon>
        <taxon>Pleosporomycetidae</taxon>
        <taxon>Pleosporales</taxon>
        <taxon>Sporormiaceae</taxon>
        <taxon>Sporormia</taxon>
    </lineage>
</organism>
<name>A0A6A6VDU3_9PLEO</name>
<evidence type="ECO:0000313" key="3">
    <source>
        <dbReference type="Proteomes" id="UP000799440"/>
    </source>
</evidence>
<dbReference type="Proteomes" id="UP000799440">
    <property type="component" value="Unassembled WGS sequence"/>
</dbReference>
<dbReference type="AlphaFoldDB" id="A0A6A6VDU3"/>
<feature type="compositionally biased region" description="Polar residues" evidence="1">
    <location>
        <begin position="24"/>
        <end position="36"/>
    </location>
</feature>
<gene>
    <name evidence="2" type="ORF">M011DRAFT_466523</name>
</gene>
<evidence type="ECO:0000313" key="2">
    <source>
        <dbReference type="EMBL" id="KAF2748748.1"/>
    </source>
</evidence>
<sequence>MYLYSRTPTYRTSSESGCIAAAYTSQSPASPTNESASPGLEPAAPSIVIAPTSEPRLCARFAFPAHRAF</sequence>
<dbReference type="EMBL" id="MU006568">
    <property type="protein sequence ID" value="KAF2748748.1"/>
    <property type="molecule type" value="Genomic_DNA"/>
</dbReference>